<accession>V7C8S9</accession>
<keyword evidence="1" id="KW-0175">Coiled coil</keyword>
<keyword evidence="3" id="KW-0812">Transmembrane</keyword>
<evidence type="ECO:0000313" key="4">
    <source>
        <dbReference type="EMBL" id="ESW25321.1"/>
    </source>
</evidence>
<feature type="transmembrane region" description="Helical" evidence="3">
    <location>
        <begin position="156"/>
        <end position="178"/>
    </location>
</feature>
<evidence type="ECO:0000256" key="3">
    <source>
        <dbReference type="SAM" id="Phobius"/>
    </source>
</evidence>
<evidence type="ECO:0000313" key="5">
    <source>
        <dbReference type="Proteomes" id="UP000000226"/>
    </source>
</evidence>
<dbReference type="PANTHER" id="PTHR33740:SF1">
    <property type="entry name" value="SLH DOMAIN PROTEIN"/>
    <property type="match status" value="1"/>
</dbReference>
<name>V7C8S9_PHAVU</name>
<proteinExistence type="predicted"/>
<feature type="coiled-coil region" evidence="1">
    <location>
        <begin position="534"/>
        <end position="600"/>
    </location>
</feature>
<dbReference type="AlphaFoldDB" id="V7C8S9"/>
<keyword evidence="5" id="KW-1185">Reference proteome</keyword>
<organism evidence="4 5">
    <name type="scientific">Phaseolus vulgaris</name>
    <name type="common">Kidney bean</name>
    <name type="synonym">French bean</name>
    <dbReference type="NCBI Taxonomy" id="3885"/>
    <lineage>
        <taxon>Eukaryota</taxon>
        <taxon>Viridiplantae</taxon>
        <taxon>Streptophyta</taxon>
        <taxon>Embryophyta</taxon>
        <taxon>Tracheophyta</taxon>
        <taxon>Spermatophyta</taxon>
        <taxon>Magnoliopsida</taxon>
        <taxon>eudicotyledons</taxon>
        <taxon>Gunneridae</taxon>
        <taxon>Pentapetalae</taxon>
        <taxon>rosids</taxon>
        <taxon>fabids</taxon>
        <taxon>Fabales</taxon>
        <taxon>Fabaceae</taxon>
        <taxon>Papilionoideae</taxon>
        <taxon>50 kb inversion clade</taxon>
        <taxon>NPAAA clade</taxon>
        <taxon>indigoferoid/millettioid clade</taxon>
        <taxon>Phaseoleae</taxon>
        <taxon>Phaseolus</taxon>
    </lineage>
</organism>
<keyword evidence="3" id="KW-1133">Transmembrane helix</keyword>
<gene>
    <name evidence="4" type="ORF">PHAVU_003G026000g</name>
</gene>
<dbReference type="Gramene" id="ESW25321">
    <property type="protein sequence ID" value="ESW25321"/>
    <property type="gene ID" value="PHAVU_003G026000g"/>
</dbReference>
<feature type="compositionally biased region" description="Pro residues" evidence="2">
    <location>
        <begin position="112"/>
        <end position="133"/>
    </location>
</feature>
<feature type="region of interest" description="Disordered" evidence="2">
    <location>
        <begin position="112"/>
        <end position="145"/>
    </location>
</feature>
<keyword evidence="3" id="KW-0472">Membrane</keyword>
<feature type="compositionally biased region" description="Polar residues" evidence="2">
    <location>
        <begin position="213"/>
        <end position="222"/>
    </location>
</feature>
<dbReference type="PANTHER" id="PTHR33740">
    <property type="entry name" value="GPI-ANCHORED ADHESIN-LIKE PROTEIN"/>
    <property type="match status" value="1"/>
</dbReference>
<evidence type="ECO:0000256" key="1">
    <source>
        <dbReference type="SAM" id="Coils"/>
    </source>
</evidence>
<dbReference type="OMA" id="NIFICSC"/>
<dbReference type="eggNOG" id="ENOG502QQDJ">
    <property type="taxonomic scope" value="Eukaryota"/>
</dbReference>
<dbReference type="OrthoDB" id="1931230at2759"/>
<dbReference type="Proteomes" id="UP000000226">
    <property type="component" value="Chromosome 3"/>
</dbReference>
<dbReference type="EMBL" id="CM002290">
    <property type="protein sequence ID" value="ESW25321.1"/>
    <property type="molecule type" value="Genomic_DNA"/>
</dbReference>
<evidence type="ECO:0000256" key="2">
    <source>
        <dbReference type="SAM" id="MobiDB-lite"/>
    </source>
</evidence>
<evidence type="ECO:0008006" key="6">
    <source>
        <dbReference type="Google" id="ProtNLM"/>
    </source>
</evidence>
<feature type="region of interest" description="Disordered" evidence="2">
    <location>
        <begin position="198"/>
        <end position="229"/>
    </location>
</feature>
<protein>
    <recommendedName>
        <fullName evidence="6">SLH domain-containing protein</fullName>
    </recommendedName>
</protein>
<reference evidence="5" key="1">
    <citation type="journal article" date="2014" name="Nat. Genet.">
        <title>A reference genome for common bean and genome-wide analysis of dual domestications.</title>
        <authorList>
            <person name="Schmutz J."/>
            <person name="McClean P.E."/>
            <person name="Mamidi S."/>
            <person name="Wu G.A."/>
            <person name="Cannon S.B."/>
            <person name="Grimwood J."/>
            <person name="Jenkins J."/>
            <person name="Shu S."/>
            <person name="Song Q."/>
            <person name="Chavarro C."/>
            <person name="Torres-Torres M."/>
            <person name="Geffroy V."/>
            <person name="Moghaddam S.M."/>
            <person name="Gao D."/>
            <person name="Abernathy B."/>
            <person name="Barry K."/>
            <person name="Blair M."/>
            <person name="Brick M.A."/>
            <person name="Chovatia M."/>
            <person name="Gepts P."/>
            <person name="Goodstein D.M."/>
            <person name="Gonzales M."/>
            <person name="Hellsten U."/>
            <person name="Hyten D.L."/>
            <person name="Jia G."/>
            <person name="Kelly J.D."/>
            <person name="Kudrna D."/>
            <person name="Lee R."/>
            <person name="Richard M.M."/>
            <person name="Miklas P.N."/>
            <person name="Osorno J.M."/>
            <person name="Rodrigues J."/>
            <person name="Thareau V."/>
            <person name="Urrea C.A."/>
            <person name="Wang M."/>
            <person name="Yu Y."/>
            <person name="Zhang M."/>
            <person name="Wing R.A."/>
            <person name="Cregan P.B."/>
            <person name="Rokhsar D.S."/>
            <person name="Jackson S.A."/>
        </authorList>
    </citation>
    <scope>NUCLEOTIDE SEQUENCE [LARGE SCALE GENOMIC DNA]</scope>
    <source>
        <strain evidence="5">cv. G19833</strain>
    </source>
</reference>
<sequence>MFIKKKTRNIFICSCGLPPSLRPLGLASGGVTVVGYHHHCVRSLPLLPLSLFPPPKTHRFKLPPRSNLPQQSTPTLTLILHSHQNVVCNILPFLRPLPSHLHPFSPPFPPPLSSLPRRPSPPPSLGPLRPPTSPMTSAVGPSRTPLPKPATKVVAVFPYAVVGFGTSLALLLAVFAASRKGFDFRFARPLQGMRSDVETRRYQNDTPEFDVSGGSNSTATEASTEDVPGTLSETVAVEKPERVVIAVSVDSTQEEALSVLKSLKIIEEDVEANELCTRREFARWLVKLNSSLERNPKHRIAPIVSLSGSVVTAFDDIEIDDQDFRSIQVLAEAGVIPSKLSWNNSFNYSGSDSLENKHFFPDRFISRQDLIDWRAQLEYDFFSGVTDQISIKKAGYMDVKHITSPAVYVDMLAGDRSILRTVFGQSKRFQPNMPSTIAQAAMALTSGRMKEAISAELSRIEAEHSARKAEAEDIRFELLSRGDIQRFWDEKLNDEKNRGLDVERLYHMEVKNLEEEEINQDKLYIEYLKEKSALDCQKQLLLSLKKEIDDISQKVASERVIYVDERHVVQNLLKDLEFKLEALLDTKSTLEAEKEALQILRSWVEDEARRSQTRAAVLEEVGRRWKWDDQA</sequence>